<evidence type="ECO:0000256" key="3">
    <source>
        <dbReference type="ARBA" id="ARBA00022692"/>
    </source>
</evidence>
<evidence type="ECO:0000313" key="10">
    <source>
        <dbReference type="EMBL" id="QCD34832.1"/>
    </source>
</evidence>
<dbReference type="AlphaFoldDB" id="A0A4P7VCD1"/>
<sequence>MKKRILLLLVAVITLSAASYAQGRRGLRINEVMVQNDSNYVDDYGLHHAWIELFNSTYAPMEISSVYLTNNPDKPKMYPVPLGDVNTEIPPRQHVVFWADGEPNKGTFHLSFELEPGQDNWIGIYDANGVTLIDSITIPASLEANTTYARKVDGAGSGAEAWEVRDGSDLLYITPSSNNIIIDTNSKVEMFAETDGHGFGLSIMAMCIVFSALLLLSLCFYGISRIGARISQTNKARSQGLETKALAKEERPAHDSGEEIAAIVMALHEHLNTHDKESTILTINKVRKSYSPWSSKIYGLREIPRR</sequence>
<dbReference type="GO" id="GO:0005886">
    <property type="term" value="C:plasma membrane"/>
    <property type="evidence" value="ECO:0007669"/>
    <property type="project" value="UniProtKB-SubCell"/>
</dbReference>
<feature type="signal peptide" evidence="7">
    <location>
        <begin position="1"/>
        <end position="21"/>
    </location>
</feature>
<feature type="chain" id="PRO_5044607088" evidence="7">
    <location>
        <begin position="22"/>
        <end position="306"/>
    </location>
</feature>
<dbReference type="Pfam" id="PF04277">
    <property type="entry name" value="OAD_gamma"/>
    <property type="match status" value="1"/>
</dbReference>
<keyword evidence="7" id="KW-0732">Signal</keyword>
<dbReference type="SUPFAM" id="SSF74853">
    <property type="entry name" value="Lamin A/C globular tail domain"/>
    <property type="match status" value="1"/>
</dbReference>
<evidence type="ECO:0000256" key="7">
    <source>
        <dbReference type="SAM" id="SignalP"/>
    </source>
</evidence>
<keyword evidence="2" id="KW-1003">Cell membrane</keyword>
<evidence type="ECO:0000259" key="8">
    <source>
        <dbReference type="PROSITE" id="PS51841"/>
    </source>
</evidence>
<proteinExistence type="predicted"/>
<dbReference type="OrthoDB" id="1446022at2"/>
<evidence type="ECO:0000313" key="11">
    <source>
        <dbReference type="Proteomes" id="UP000297031"/>
    </source>
</evidence>
<gene>
    <name evidence="9" type="ORF">E7746_00045</name>
    <name evidence="10" type="ORF">E7746_02530</name>
</gene>
<dbReference type="EMBL" id="CP039393">
    <property type="protein sequence ID" value="QCD34386.1"/>
    <property type="molecule type" value="Genomic_DNA"/>
</dbReference>
<evidence type="ECO:0000256" key="6">
    <source>
        <dbReference type="SAM" id="Phobius"/>
    </source>
</evidence>
<evidence type="ECO:0000256" key="2">
    <source>
        <dbReference type="ARBA" id="ARBA00022475"/>
    </source>
</evidence>
<dbReference type="GO" id="GO:0015081">
    <property type="term" value="F:sodium ion transmembrane transporter activity"/>
    <property type="evidence" value="ECO:0007669"/>
    <property type="project" value="InterPro"/>
</dbReference>
<evidence type="ECO:0000256" key="4">
    <source>
        <dbReference type="ARBA" id="ARBA00022989"/>
    </source>
</evidence>
<evidence type="ECO:0000313" key="9">
    <source>
        <dbReference type="EMBL" id="QCD34386.1"/>
    </source>
</evidence>
<dbReference type="InterPro" id="IPR036415">
    <property type="entry name" value="Lamin_tail_dom_sf"/>
</dbReference>
<keyword evidence="11" id="KW-1185">Reference proteome</keyword>
<protein>
    <submittedName>
        <fullName evidence="10">Lamin tail domain-containing protein</fullName>
    </submittedName>
</protein>
<feature type="transmembrane region" description="Helical" evidence="6">
    <location>
        <begin position="199"/>
        <end position="223"/>
    </location>
</feature>
<keyword evidence="5 6" id="KW-0472">Membrane</keyword>
<dbReference type="Proteomes" id="UP000297031">
    <property type="component" value="Chromosome"/>
</dbReference>
<dbReference type="InterPro" id="IPR005899">
    <property type="entry name" value="Na_pump_deCOase"/>
</dbReference>
<name>A0A4P7VCD1_9BACT</name>
<keyword evidence="3 6" id="KW-0812">Transmembrane</keyword>
<dbReference type="KEGG" id="mgod:E7746_02530"/>
<organism evidence="10 11">
    <name type="scientific">Muribaculum gordoncarteri</name>
    <dbReference type="NCBI Taxonomy" id="2530390"/>
    <lineage>
        <taxon>Bacteria</taxon>
        <taxon>Pseudomonadati</taxon>
        <taxon>Bacteroidota</taxon>
        <taxon>Bacteroidia</taxon>
        <taxon>Bacteroidales</taxon>
        <taxon>Muribaculaceae</taxon>
        <taxon>Muribaculum</taxon>
    </lineage>
</organism>
<dbReference type="RefSeq" id="WP_135947737.1">
    <property type="nucleotide sequence ID" value="NZ_CANQMU010000019.1"/>
</dbReference>
<evidence type="ECO:0000256" key="5">
    <source>
        <dbReference type="ARBA" id="ARBA00023136"/>
    </source>
</evidence>
<feature type="domain" description="LTD" evidence="8">
    <location>
        <begin position="13"/>
        <end position="140"/>
    </location>
</feature>
<keyword evidence="4 6" id="KW-1133">Transmembrane helix</keyword>
<dbReference type="Pfam" id="PF00932">
    <property type="entry name" value="LTD"/>
    <property type="match status" value="1"/>
</dbReference>
<evidence type="ECO:0000256" key="1">
    <source>
        <dbReference type="ARBA" id="ARBA00004236"/>
    </source>
</evidence>
<dbReference type="KEGG" id="mgod:E7746_00045"/>
<dbReference type="GO" id="GO:0036376">
    <property type="term" value="P:sodium ion export across plasma membrane"/>
    <property type="evidence" value="ECO:0007669"/>
    <property type="project" value="InterPro"/>
</dbReference>
<dbReference type="PROSITE" id="PS51841">
    <property type="entry name" value="LTD"/>
    <property type="match status" value="1"/>
</dbReference>
<reference evidence="10 11" key="1">
    <citation type="submission" date="2019-02" db="EMBL/GenBank/DDBJ databases">
        <title>Isolation and identification of novel species under the genus Muribaculum.</title>
        <authorList>
            <person name="Miyake S."/>
            <person name="Ding Y."/>
            <person name="Low A."/>
            <person name="Soh M."/>
            <person name="Seedorf H."/>
        </authorList>
    </citation>
    <scope>NUCLEOTIDE SEQUENCE [LARGE SCALE GENOMIC DNA]</scope>
    <source>
        <strain evidence="10 11">TLL-A4</strain>
    </source>
</reference>
<dbReference type="EMBL" id="CP039393">
    <property type="protein sequence ID" value="QCD34832.1"/>
    <property type="molecule type" value="Genomic_DNA"/>
</dbReference>
<comment type="subcellular location">
    <subcellularLocation>
        <location evidence="1">Cell membrane</location>
    </subcellularLocation>
</comment>
<accession>A0A4P7VCD1</accession>
<dbReference type="InterPro" id="IPR001322">
    <property type="entry name" value="Lamin_tail_dom"/>
</dbReference>